<evidence type="ECO:0000256" key="6">
    <source>
        <dbReference type="ARBA" id="ARBA00022840"/>
    </source>
</evidence>
<dbReference type="Proteomes" id="UP001153712">
    <property type="component" value="Chromosome 1"/>
</dbReference>
<feature type="domain" description="Phosphagen kinase C-terminal" evidence="11">
    <location>
        <begin position="499"/>
        <end position="736"/>
    </location>
</feature>
<dbReference type="FunFam" id="1.10.135.10:FF:000003">
    <property type="entry name" value="Three-domain arginine kinase"/>
    <property type="match status" value="1"/>
</dbReference>
<feature type="binding site" evidence="8">
    <location>
        <position position="198"/>
    </location>
    <ligand>
        <name>ATP</name>
        <dbReference type="ChEBI" id="CHEBI:30616"/>
    </ligand>
</feature>
<organism evidence="12 13">
    <name type="scientific">Phyllotreta striolata</name>
    <name type="common">Striped flea beetle</name>
    <name type="synonym">Crioceris striolata</name>
    <dbReference type="NCBI Taxonomy" id="444603"/>
    <lineage>
        <taxon>Eukaryota</taxon>
        <taxon>Metazoa</taxon>
        <taxon>Ecdysozoa</taxon>
        <taxon>Arthropoda</taxon>
        <taxon>Hexapoda</taxon>
        <taxon>Insecta</taxon>
        <taxon>Pterygota</taxon>
        <taxon>Neoptera</taxon>
        <taxon>Endopterygota</taxon>
        <taxon>Coleoptera</taxon>
        <taxon>Polyphaga</taxon>
        <taxon>Cucujiformia</taxon>
        <taxon>Chrysomeloidea</taxon>
        <taxon>Chrysomelidae</taxon>
        <taxon>Galerucinae</taxon>
        <taxon>Alticini</taxon>
        <taxon>Phyllotreta</taxon>
    </lineage>
</organism>
<dbReference type="InterPro" id="IPR022413">
    <property type="entry name" value="ATP-guanido_PTrfase_N"/>
</dbReference>
<evidence type="ECO:0000313" key="13">
    <source>
        <dbReference type="Proteomes" id="UP001153712"/>
    </source>
</evidence>
<dbReference type="SUPFAM" id="SSF55931">
    <property type="entry name" value="Glutamine synthetase/guanido kinase"/>
    <property type="match status" value="2"/>
</dbReference>
<feature type="binding site" evidence="8">
    <location>
        <begin position="322"/>
        <end position="327"/>
    </location>
    <ligand>
        <name>ATP</name>
        <dbReference type="ChEBI" id="CHEBI:30616"/>
    </ligand>
</feature>
<dbReference type="InterPro" id="IPR022414">
    <property type="entry name" value="ATP-guanido_PTrfase_cat"/>
</dbReference>
<dbReference type="InterPro" id="IPR000749">
    <property type="entry name" value="ATP-guanido_PTrfase"/>
</dbReference>
<feature type="binding site" evidence="8">
    <location>
        <position position="565"/>
    </location>
    <ligand>
        <name>ATP</name>
        <dbReference type="ChEBI" id="CHEBI:30616"/>
    </ligand>
</feature>
<feature type="domain" description="Phosphagen kinase N-terminal" evidence="10">
    <location>
        <begin position="23"/>
        <end position="106"/>
    </location>
</feature>
<evidence type="ECO:0000256" key="7">
    <source>
        <dbReference type="PROSITE-ProRule" id="PRU00842"/>
    </source>
</evidence>
<feature type="binding site" evidence="8">
    <location>
        <begin position="660"/>
        <end position="664"/>
    </location>
    <ligand>
        <name>ATP</name>
        <dbReference type="ChEBI" id="CHEBI:30616"/>
    </ligand>
</feature>
<dbReference type="SUPFAM" id="SSF48034">
    <property type="entry name" value="Guanido kinase N-terminal domain"/>
    <property type="match status" value="2"/>
</dbReference>
<dbReference type="Gene3D" id="1.10.135.10">
    <property type="entry name" value="ATP:guanido phosphotransferase, N-terminal domain"/>
    <property type="match status" value="2"/>
</dbReference>
<evidence type="ECO:0000256" key="5">
    <source>
        <dbReference type="ARBA" id="ARBA00022777"/>
    </source>
</evidence>
<evidence type="ECO:0000256" key="1">
    <source>
        <dbReference type="ARBA" id="ARBA00006798"/>
    </source>
</evidence>
<dbReference type="EMBL" id="OU900094">
    <property type="protein sequence ID" value="CAG9854366.1"/>
    <property type="molecule type" value="Genomic_DNA"/>
</dbReference>
<keyword evidence="4 8" id="KW-0547">Nucleotide-binding</keyword>
<evidence type="ECO:0000256" key="3">
    <source>
        <dbReference type="ARBA" id="ARBA00022679"/>
    </source>
</evidence>
<keyword evidence="13" id="KW-1185">Reference proteome</keyword>
<gene>
    <name evidence="12" type="ORF">PHYEVI_LOCUS829</name>
</gene>
<comment type="similarity">
    <text evidence="1 7 9">Belongs to the ATP:guanido phosphotransferase family.</text>
</comment>
<dbReference type="PROSITE" id="PS51510">
    <property type="entry name" value="PHOSPHAGEN_KINASE_C"/>
    <property type="match status" value="2"/>
</dbReference>
<dbReference type="PROSITE" id="PS00112">
    <property type="entry name" value="PHOSPHAGEN_KINASE"/>
    <property type="match status" value="1"/>
</dbReference>
<reference evidence="12" key="1">
    <citation type="submission" date="2022-01" db="EMBL/GenBank/DDBJ databases">
        <authorList>
            <person name="King R."/>
        </authorList>
    </citation>
    <scope>NUCLEOTIDE SEQUENCE</scope>
</reference>
<dbReference type="GO" id="GO:0004111">
    <property type="term" value="F:creatine kinase activity"/>
    <property type="evidence" value="ECO:0007669"/>
    <property type="project" value="InterPro"/>
</dbReference>
<sequence length="736" mass="84142">MSRRSRCETCKEKCGKLKIDVETLRKLQILYRKLLKCWPDSPLIPYLPYKIFDEIKFRSTMYNKSLYDVIQAGLEYHDQVGIYACDPDAYNAFDLMFNNFLNIEYGFNRAEGHPERDFGEEPRGIGELDPVYVMSTRIRISRALKGIPFNPALKKDAYPKIEMKIEGALSRLTGDLAGTYVKLNEIDEADMKKLRKEHILPQPMDDVQKFGKMNEFYPEGRGYFVNDSRTFVVWANEKDHVRIISMQKDGNLREVYERAIDALEQFDDLLSFSRHEQLGYLSTNPASLGTGLKCSVHMKLPKLGRVKEALAKAAEVNNLTLKGIDCDYMKVKSGRFDLSSRQTIGLTEYEIVRAFYSSVRGMIAAEKAFVAPRKCEDKCGKGKAHPDVVQTLTCKYESFLCSDSKSLLKKYLTPEVFDNLKWKKTQYKMTLLDCVQTGLENPDSSCGLYAACPESYDLFGDLFDPVIEDYHGFPKSASHPPQDWGESGQLDNVDPEGKYVISTRVRTARSIKCYPFNPGMSEAQYKEIEAKVSCALCSLTGDLRGIYTPLTEMTDEEIDQLIDDHILFKGGDRFLESANAYRFWPKHRGVFLNRNRTFIVWVNEEDHMRIISLEQGADVAKVYERLATAVKELDKKLEFTRHDRYGYLSMCPTNIGTGIRASVHIKLPKLSNDEAKLKEIANRLNLQIRGSGGEHTESKEGIMDISNRRRLGVAEKDIIKEMFTGIKELIEQEEKS</sequence>
<dbReference type="Pfam" id="PF00217">
    <property type="entry name" value="ATP-gua_Ptrans"/>
    <property type="match status" value="2"/>
</dbReference>
<dbReference type="GO" id="GO:0046314">
    <property type="term" value="P:phosphocreatine biosynthetic process"/>
    <property type="evidence" value="ECO:0007669"/>
    <property type="project" value="InterPro"/>
</dbReference>
<dbReference type="GO" id="GO:0004054">
    <property type="term" value="F:arginine kinase activity"/>
    <property type="evidence" value="ECO:0007669"/>
    <property type="project" value="UniProtKB-EC"/>
</dbReference>
<dbReference type="Pfam" id="PF02807">
    <property type="entry name" value="ATP-gua_PtransN"/>
    <property type="match status" value="2"/>
</dbReference>
<keyword evidence="6 8" id="KW-0067">ATP-binding</keyword>
<dbReference type="InterPro" id="IPR036802">
    <property type="entry name" value="ATP-guanido_PTrfase_N_sf"/>
</dbReference>
<evidence type="ECO:0000259" key="11">
    <source>
        <dbReference type="PROSITE" id="PS51510"/>
    </source>
</evidence>
<feature type="binding site" evidence="8">
    <location>
        <begin position="293"/>
        <end position="297"/>
    </location>
    <ligand>
        <name>ATP</name>
        <dbReference type="ChEBI" id="CHEBI:30616"/>
    </ligand>
</feature>
<dbReference type="InterPro" id="IPR022415">
    <property type="entry name" value="ATP-guanido_PTrfase_AS"/>
</dbReference>
<feature type="binding site" evidence="8">
    <location>
        <begin position="689"/>
        <end position="694"/>
    </location>
    <ligand>
        <name>ATP</name>
        <dbReference type="ChEBI" id="CHEBI:30616"/>
    </ligand>
</feature>
<feature type="domain" description="Phosphagen kinase N-terminal" evidence="10">
    <location>
        <begin position="388"/>
        <end position="472"/>
    </location>
</feature>
<accession>A0A9N9XJ62</accession>
<evidence type="ECO:0000256" key="9">
    <source>
        <dbReference type="RuleBase" id="RU000505"/>
    </source>
</evidence>
<dbReference type="PANTHER" id="PTHR11547">
    <property type="entry name" value="ARGININE OR CREATINE KINASE"/>
    <property type="match status" value="1"/>
</dbReference>
<proteinExistence type="inferred from homology"/>
<dbReference type="InterPro" id="IPR014746">
    <property type="entry name" value="Gln_synth/guanido_kin_cat_dom"/>
</dbReference>
<dbReference type="FunFam" id="3.30.590.10:FF:000006">
    <property type="entry name" value="Arginine kinase 1"/>
    <property type="match status" value="1"/>
</dbReference>
<dbReference type="GO" id="GO:0005524">
    <property type="term" value="F:ATP binding"/>
    <property type="evidence" value="ECO:0007669"/>
    <property type="project" value="UniProtKB-UniRule"/>
</dbReference>
<evidence type="ECO:0000259" key="10">
    <source>
        <dbReference type="PROSITE" id="PS51509"/>
    </source>
</evidence>
<evidence type="ECO:0000256" key="4">
    <source>
        <dbReference type="ARBA" id="ARBA00022741"/>
    </source>
</evidence>
<feature type="binding site" evidence="8">
    <location>
        <position position="609"/>
    </location>
    <ligand>
        <name>ATP</name>
        <dbReference type="ChEBI" id="CHEBI:30616"/>
    </ligand>
</feature>
<dbReference type="PANTHER" id="PTHR11547:SF38">
    <property type="entry name" value="ARGININE KINASE 1-RELATED"/>
    <property type="match status" value="1"/>
</dbReference>
<evidence type="ECO:0000256" key="8">
    <source>
        <dbReference type="PROSITE-ProRule" id="PRU00843"/>
    </source>
</evidence>
<protein>
    <recommendedName>
        <fullName evidence="2">arginine kinase</fullName>
        <ecNumber evidence="2">2.7.3.3</ecNumber>
    </recommendedName>
</protein>
<name>A0A9N9XJ62_PHYSR</name>
<evidence type="ECO:0000256" key="2">
    <source>
        <dbReference type="ARBA" id="ARBA00012230"/>
    </source>
</evidence>
<keyword evidence="3 8" id="KW-0808">Transferase</keyword>
<dbReference type="OrthoDB" id="430219at2759"/>
<dbReference type="GO" id="GO:0005615">
    <property type="term" value="C:extracellular space"/>
    <property type="evidence" value="ECO:0007669"/>
    <property type="project" value="TreeGrafter"/>
</dbReference>
<feature type="binding site" evidence="8">
    <location>
        <begin position="135"/>
        <end position="139"/>
    </location>
    <ligand>
        <name>ATP</name>
        <dbReference type="ChEBI" id="CHEBI:30616"/>
    </ligand>
</feature>
<dbReference type="PROSITE" id="PS51509">
    <property type="entry name" value="PHOSPHAGEN_KINASE_N"/>
    <property type="match status" value="2"/>
</dbReference>
<feature type="binding site" evidence="8">
    <location>
        <begin position="502"/>
        <end position="506"/>
    </location>
    <ligand>
        <name>ATP</name>
        <dbReference type="ChEBI" id="CHEBI:30616"/>
    </ligand>
</feature>
<feature type="domain" description="Phosphagen kinase C-terminal" evidence="11">
    <location>
        <begin position="132"/>
        <end position="369"/>
    </location>
</feature>
<dbReference type="AlphaFoldDB" id="A0A9N9XJ62"/>
<dbReference type="EC" id="2.7.3.3" evidence="2"/>
<feature type="binding site" evidence="8">
    <location>
        <position position="242"/>
    </location>
    <ligand>
        <name>ATP</name>
        <dbReference type="ChEBI" id="CHEBI:30616"/>
    </ligand>
</feature>
<dbReference type="Gene3D" id="3.30.590.10">
    <property type="entry name" value="Glutamine synthetase/guanido kinase, catalytic domain"/>
    <property type="match status" value="2"/>
</dbReference>
<evidence type="ECO:0000313" key="12">
    <source>
        <dbReference type="EMBL" id="CAG9854366.1"/>
    </source>
</evidence>
<keyword evidence="5 8" id="KW-0418">Kinase</keyword>